<sequence>MKRRKTKGKRCHSSWEHHELRIPAQLRLLSRLLAVPVHRMVQEFIDHLSMDICGRGDDQRSCALSYLQSTGYGRQRYSVEQLGELLEELNAQRREWPGYEQTHYDGVSLDRYQVDRRHWLWSWYNRWRDRQKRHGQ</sequence>
<dbReference type="EMBL" id="PYGK01000031">
    <property type="protein sequence ID" value="PSL18820.1"/>
    <property type="molecule type" value="Genomic_DNA"/>
</dbReference>
<proteinExistence type="predicted"/>
<dbReference type="Proteomes" id="UP000240978">
    <property type="component" value="Unassembled WGS sequence"/>
</dbReference>
<name>A0A2P8FAR9_9BACT</name>
<organism evidence="1 2">
    <name type="scientific">Chitinophaga ginsengisoli</name>
    <dbReference type="NCBI Taxonomy" id="363837"/>
    <lineage>
        <taxon>Bacteria</taxon>
        <taxon>Pseudomonadati</taxon>
        <taxon>Bacteroidota</taxon>
        <taxon>Chitinophagia</taxon>
        <taxon>Chitinophagales</taxon>
        <taxon>Chitinophagaceae</taxon>
        <taxon>Chitinophaga</taxon>
    </lineage>
</organism>
<gene>
    <name evidence="1" type="ORF">CLV42_1316</name>
</gene>
<dbReference type="RefSeq" id="WP_106606294.1">
    <property type="nucleotide sequence ID" value="NZ_PYGK01000031.1"/>
</dbReference>
<comment type="caution">
    <text evidence="1">The sequence shown here is derived from an EMBL/GenBank/DDBJ whole genome shotgun (WGS) entry which is preliminary data.</text>
</comment>
<accession>A0A2P8FAR9</accession>
<evidence type="ECO:0000313" key="1">
    <source>
        <dbReference type="EMBL" id="PSL18820.1"/>
    </source>
</evidence>
<reference evidence="1 2" key="1">
    <citation type="submission" date="2018-03" db="EMBL/GenBank/DDBJ databases">
        <title>Genomic Encyclopedia of Archaeal and Bacterial Type Strains, Phase II (KMG-II): from individual species to whole genera.</title>
        <authorList>
            <person name="Goeker M."/>
        </authorList>
    </citation>
    <scope>NUCLEOTIDE SEQUENCE [LARGE SCALE GENOMIC DNA]</scope>
    <source>
        <strain evidence="1 2">DSM 18107</strain>
    </source>
</reference>
<evidence type="ECO:0000313" key="2">
    <source>
        <dbReference type="Proteomes" id="UP000240978"/>
    </source>
</evidence>
<dbReference type="AlphaFoldDB" id="A0A2P8FAR9"/>
<keyword evidence="2" id="KW-1185">Reference proteome</keyword>
<protein>
    <submittedName>
        <fullName evidence="1">Uncharacterized protein</fullName>
    </submittedName>
</protein>
<dbReference type="OrthoDB" id="667002at2"/>